<proteinExistence type="predicted"/>
<dbReference type="EMBL" id="LAZR01005126">
    <property type="protein sequence ID" value="KKN02655.1"/>
    <property type="molecule type" value="Genomic_DNA"/>
</dbReference>
<protein>
    <submittedName>
        <fullName evidence="1">Uncharacterized protein</fullName>
    </submittedName>
</protein>
<sequence>MAAIEVRETALIIHSSQMVPNRPYTFTFLGVKMIAIRDPKGEVNLYEVVDKEDK</sequence>
<organism evidence="1">
    <name type="scientific">marine sediment metagenome</name>
    <dbReference type="NCBI Taxonomy" id="412755"/>
    <lineage>
        <taxon>unclassified sequences</taxon>
        <taxon>metagenomes</taxon>
        <taxon>ecological metagenomes</taxon>
    </lineage>
</organism>
<comment type="caution">
    <text evidence="1">The sequence shown here is derived from an EMBL/GenBank/DDBJ whole genome shotgun (WGS) entry which is preliminary data.</text>
</comment>
<gene>
    <name evidence="1" type="ORF">LCGC14_1115650</name>
</gene>
<dbReference type="AlphaFoldDB" id="A0A0F9M5E4"/>
<accession>A0A0F9M5E4</accession>
<evidence type="ECO:0000313" key="1">
    <source>
        <dbReference type="EMBL" id="KKN02655.1"/>
    </source>
</evidence>
<name>A0A0F9M5E4_9ZZZZ</name>
<reference evidence="1" key="1">
    <citation type="journal article" date="2015" name="Nature">
        <title>Complex archaea that bridge the gap between prokaryotes and eukaryotes.</title>
        <authorList>
            <person name="Spang A."/>
            <person name="Saw J.H."/>
            <person name="Jorgensen S.L."/>
            <person name="Zaremba-Niedzwiedzka K."/>
            <person name="Martijn J."/>
            <person name="Lind A.E."/>
            <person name="van Eijk R."/>
            <person name="Schleper C."/>
            <person name="Guy L."/>
            <person name="Ettema T.J."/>
        </authorList>
    </citation>
    <scope>NUCLEOTIDE SEQUENCE</scope>
</reference>